<sequence length="120" mass="13555">MTITVLLEAWGAIKQGRSKQAPPYERIRLQRAQTRKLESSTVMMRNEPTPTRSLAIPAPSREVPMDQKNVDTPERSQDNPGEVELTASYPLQSNQHQARNLFTVTDVSPSSLETFSEFIK</sequence>
<dbReference type="AlphaFoldDB" id="A0AAV4SG30"/>
<dbReference type="Proteomes" id="UP001054837">
    <property type="component" value="Unassembled WGS sequence"/>
</dbReference>
<feature type="region of interest" description="Disordered" evidence="1">
    <location>
        <begin position="16"/>
        <end position="94"/>
    </location>
</feature>
<comment type="caution">
    <text evidence="2">The sequence shown here is derived from an EMBL/GenBank/DDBJ whole genome shotgun (WGS) entry which is preliminary data.</text>
</comment>
<evidence type="ECO:0000313" key="2">
    <source>
        <dbReference type="EMBL" id="GIY33358.1"/>
    </source>
</evidence>
<keyword evidence="3" id="KW-1185">Reference proteome</keyword>
<accession>A0AAV4SG30</accession>
<name>A0AAV4SG30_9ARAC</name>
<evidence type="ECO:0000256" key="1">
    <source>
        <dbReference type="SAM" id="MobiDB-lite"/>
    </source>
</evidence>
<feature type="compositionally biased region" description="Basic and acidic residues" evidence="1">
    <location>
        <begin position="63"/>
        <end position="77"/>
    </location>
</feature>
<proteinExistence type="predicted"/>
<reference evidence="2 3" key="1">
    <citation type="submission" date="2021-06" db="EMBL/GenBank/DDBJ databases">
        <title>Caerostris darwini draft genome.</title>
        <authorList>
            <person name="Kono N."/>
            <person name="Arakawa K."/>
        </authorList>
    </citation>
    <scope>NUCLEOTIDE SEQUENCE [LARGE SCALE GENOMIC DNA]</scope>
</reference>
<evidence type="ECO:0000313" key="3">
    <source>
        <dbReference type="Proteomes" id="UP001054837"/>
    </source>
</evidence>
<organism evidence="2 3">
    <name type="scientific">Caerostris darwini</name>
    <dbReference type="NCBI Taxonomy" id="1538125"/>
    <lineage>
        <taxon>Eukaryota</taxon>
        <taxon>Metazoa</taxon>
        <taxon>Ecdysozoa</taxon>
        <taxon>Arthropoda</taxon>
        <taxon>Chelicerata</taxon>
        <taxon>Arachnida</taxon>
        <taxon>Araneae</taxon>
        <taxon>Araneomorphae</taxon>
        <taxon>Entelegynae</taxon>
        <taxon>Araneoidea</taxon>
        <taxon>Araneidae</taxon>
        <taxon>Caerostris</taxon>
    </lineage>
</organism>
<protein>
    <submittedName>
        <fullName evidence="2">Uncharacterized protein</fullName>
    </submittedName>
</protein>
<gene>
    <name evidence="2" type="ORF">CDAR_452831</name>
</gene>
<dbReference type="EMBL" id="BPLQ01007927">
    <property type="protein sequence ID" value="GIY33358.1"/>
    <property type="molecule type" value="Genomic_DNA"/>
</dbReference>
<feature type="compositionally biased region" description="Polar residues" evidence="1">
    <location>
        <begin position="39"/>
        <end position="52"/>
    </location>
</feature>